<evidence type="ECO:0000256" key="1">
    <source>
        <dbReference type="SAM" id="MobiDB-lite"/>
    </source>
</evidence>
<accession>A0A7J6BTZ9</accession>
<sequence>MSARLRSGRREMKENLCRPGGVISTHFGWPPASRQDIQKKRSGPRETRSRKTTADPCLPKQTTLYSRRGGIARIERLVSPHAQLPRKLGEGALGQWKPSPLLGSALFTGCRRKDVDEG</sequence>
<organism evidence="2 3">
    <name type="scientific">Onychostoma macrolepis</name>
    <dbReference type="NCBI Taxonomy" id="369639"/>
    <lineage>
        <taxon>Eukaryota</taxon>
        <taxon>Metazoa</taxon>
        <taxon>Chordata</taxon>
        <taxon>Craniata</taxon>
        <taxon>Vertebrata</taxon>
        <taxon>Euteleostomi</taxon>
        <taxon>Actinopterygii</taxon>
        <taxon>Neopterygii</taxon>
        <taxon>Teleostei</taxon>
        <taxon>Ostariophysi</taxon>
        <taxon>Cypriniformes</taxon>
        <taxon>Cyprinidae</taxon>
        <taxon>Acrossocheilinae</taxon>
        <taxon>Onychostoma</taxon>
    </lineage>
</organism>
<evidence type="ECO:0000313" key="3">
    <source>
        <dbReference type="Proteomes" id="UP000579812"/>
    </source>
</evidence>
<reference evidence="2 3" key="1">
    <citation type="submission" date="2020-04" db="EMBL/GenBank/DDBJ databases">
        <title>Chromosome-level genome assembly of a cyprinid fish Onychostoma macrolepis by integration of Nanopore Sequencing, Bionano and Hi-C technology.</title>
        <authorList>
            <person name="Wang D."/>
        </authorList>
    </citation>
    <scope>NUCLEOTIDE SEQUENCE [LARGE SCALE GENOMIC DNA]</scope>
    <source>
        <strain evidence="2">SWU-2019</strain>
        <tissue evidence="2">Muscle</tissue>
    </source>
</reference>
<comment type="caution">
    <text evidence="2">The sequence shown here is derived from an EMBL/GenBank/DDBJ whole genome shotgun (WGS) entry which is preliminary data.</text>
</comment>
<feature type="region of interest" description="Disordered" evidence="1">
    <location>
        <begin position="1"/>
        <end position="61"/>
    </location>
</feature>
<dbReference type="AlphaFoldDB" id="A0A7J6BTZ9"/>
<evidence type="ECO:0000313" key="2">
    <source>
        <dbReference type="EMBL" id="KAF4098448.1"/>
    </source>
</evidence>
<gene>
    <name evidence="2" type="ORF">G5714_020478</name>
</gene>
<feature type="compositionally biased region" description="Basic and acidic residues" evidence="1">
    <location>
        <begin position="36"/>
        <end position="53"/>
    </location>
</feature>
<dbReference type="Proteomes" id="UP000579812">
    <property type="component" value="Unassembled WGS sequence"/>
</dbReference>
<name>A0A7J6BTZ9_9TELE</name>
<dbReference type="EMBL" id="JAAMOB010000021">
    <property type="protein sequence ID" value="KAF4098448.1"/>
    <property type="molecule type" value="Genomic_DNA"/>
</dbReference>
<keyword evidence="3" id="KW-1185">Reference proteome</keyword>
<proteinExistence type="predicted"/>
<protein>
    <submittedName>
        <fullName evidence="2">Uncharacterized protein</fullName>
    </submittedName>
</protein>